<evidence type="ECO:0000256" key="8">
    <source>
        <dbReference type="PIRSR" id="PIRSR601461-2"/>
    </source>
</evidence>
<dbReference type="FunFam" id="2.40.70.10:FF:000044">
    <property type="entry name" value="Lysosomal aspartic protease"/>
    <property type="match status" value="1"/>
</dbReference>
<dbReference type="InterPro" id="IPR007856">
    <property type="entry name" value="SapB_1"/>
</dbReference>
<gene>
    <name evidence="13" type="ORF">COLO4_05486</name>
</gene>
<dbReference type="GO" id="GO:0004190">
    <property type="term" value="F:aspartic-type endopeptidase activity"/>
    <property type="evidence" value="ECO:0007669"/>
    <property type="project" value="UniProtKB-KW"/>
</dbReference>
<accession>A0A1R3KQR4</accession>
<dbReference type="PANTHER" id="PTHR47966:SF28">
    <property type="entry name" value="OS01G0290000 PROTEIN"/>
    <property type="match status" value="1"/>
</dbReference>
<evidence type="ECO:0000256" key="9">
    <source>
        <dbReference type="RuleBase" id="RU000454"/>
    </source>
</evidence>
<evidence type="ECO:0000259" key="12">
    <source>
        <dbReference type="PROSITE" id="PS51767"/>
    </source>
</evidence>
<keyword evidence="5 9" id="KW-0378">Hydrolase</keyword>
<dbReference type="GO" id="GO:0006508">
    <property type="term" value="P:proteolysis"/>
    <property type="evidence" value="ECO:0007669"/>
    <property type="project" value="UniProtKB-KW"/>
</dbReference>
<keyword evidence="6 8" id="KW-1015">Disulfide bond</keyword>
<dbReference type="InterPro" id="IPR033121">
    <property type="entry name" value="PEPTIDASE_A1"/>
</dbReference>
<feature type="domain" description="Saposin B-type" evidence="11">
    <location>
        <begin position="260"/>
        <end position="301"/>
    </location>
</feature>
<comment type="similarity">
    <text evidence="1 9">Belongs to the peptidase A1 family.</text>
</comment>
<dbReference type="PROSITE" id="PS50015">
    <property type="entry name" value="SAP_B"/>
    <property type="match status" value="1"/>
</dbReference>
<feature type="signal peptide" evidence="10">
    <location>
        <begin position="1"/>
        <end position="27"/>
    </location>
</feature>
<protein>
    <submittedName>
        <fullName evidence="13">Peptidase A1</fullName>
    </submittedName>
</protein>
<dbReference type="PANTHER" id="PTHR47966">
    <property type="entry name" value="BETA-SITE APP-CLEAVING ENZYME, ISOFORM A-RELATED"/>
    <property type="match status" value="1"/>
</dbReference>
<dbReference type="Proteomes" id="UP000187203">
    <property type="component" value="Unassembled WGS sequence"/>
</dbReference>
<evidence type="ECO:0000313" key="14">
    <source>
        <dbReference type="Proteomes" id="UP000187203"/>
    </source>
</evidence>
<dbReference type="OrthoDB" id="771136at2759"/>
<dbReference type="InterPro" id="IPR008139">
    <property type="entry name" value="SaposinB_dom"/>
</dbReference>
<dbReference type="Gene3D" id="2.40.70.10">
    <property type="entry name" value="Acid Proteases"/>
    <property type="match status" value="2"/>
</dbReference>
<dbReference type="GO" id="GO:0006629">
    <property type="term" value="P:lipid metabolic process"/>
    <property type="evidence" value="ECO:0007669"/>
    <property type="project" value="InterPro"/>
</dbReference>
<dbReference type="AlphaFoldDB" id="A0A1R3KQR4"/>
<dbReference type="Pfam" id="PF00026">
    <property type="entry name" value="Asp"/>
    <property type="match status" value="2"/>
</dbReference>
<dbReference type="InterPro" id="IPR001461">
    <property type="entry name" value="Aspartic_peptidase_A1"/>
</dbReference>
<evidence type="ECO:0000256" key="7">
    <source>
        <dbReference type="ARBA" id="ARBA00023180"/>
    </source>
</evidence>
<dbReference type="InterPro" id="IPR001969">
    <property type="entry name" value="Aspartic_peptidase_AS"/>
</dbReference>
<keyword evidence="7" id="KW-0325">Glycoprotein</keyword>
<name>A0A1R3KQR4_9ROSI</name>
<keyword evidence="4 9" id="KW-0064">Aspartyl protease</keyword>
<evidence type="ECO:0000256" key="10">
    <source>
        <dbReference type="SAM" id="SignalP"/>
    </source>
</evidence>
<keyword evidence="14" id="KW-1185">Reference proteome</keyword>
<evidence type="ECO:0000256" key="5">
    <source>
        <dbReference type="ARBA" id="ARBA00022801"/>
    </source>
</evidence>
<dbReference type="EMBL" id="AWUE01012363">
    <property type="protein sequence ID" value="OMP09425.1"/>
    <property type="molecule type" value="Genomic_DNA"/>
</dbReference>
<reference evidence="14" key="1">
    <citation type="submission" date="2013-09" db="EMBL/GenBank/DDBJ databases">
        <title>Corchorus olitorius genome sequencing.</title>
        <authorList>
            <person name="Alam M."/>
            <person name="Haque M.S."/>
            <person name="Islam M.S."/>
            <person name="Emdad E.M."/>
            <person name="Islam M.M."/>
            <person name="Ahmed B."/>
            <person name="Halim A."/>
            <person name="Hossen Q.M.M."/>
            <person name="Hossain M.Z."/>
            <person name="Ahmed R."/>
            <person name="Khan M.M."/>
            <person name="Islam R."/>
            <person name="Rashid M.M."/>
            <person name="Khan S.A."/>
            <person name="Rahman M.S."/>
            <person name="Alam M."/>
            <person name="Yahiya A.S."/>
            <person name="Khan M.S."/>
            <person name="Azam M.S."/>
            <person name="Haque T."/>
            <person name="Lashkar M.Z.H."/>
            <person name="Akhand A.I."/>
            <person name="Morshed G."/>
            <person name="Roy S."/>
            <person name="Uddin K.S."/>
            <person name="Rabeya T."/>
            <person name="Hossain A.S."/>
            <person name="Chowdhury A."/>
            <person name="Snigdha A.R."/>
            <person name="Mortoza M.S."/>
            <person name="Matin S.A."/>
            <person name="Hoque S.M.E."/>
            <person name="Islam M.K."/>
            <person name="Roy D.K."/>
            <person name="Haider R."/>
            <person name="Moosa M.M."/>
            <person name="Elias S.M."/>
            <person name="Hasan A.M."/>
            <person name="Jahan S."/>
            <person name="Shafiuddin M."/>
            <person name="Mahmood N."/>
            <person name="Shommy N.S."/>
        </authorList>
    </citation>
    <scope>NUCLEOTIDE SEQUENCE [LARGE SCALE GENOMIC DNA]</scope>
    <source>
        <strain evidence="14">cv. O-4</strain>
    </source>
</reference>
<dbReference type="PRINTS" id="PR00792">
    <property type="entry name" value="PEPSIN"/>
</dbReference>
<feature type="domain" description="Peptidase A1" evidence="12">
    <location>
        <begin position="81"/>
        <end position="387"/>
    </location>
</feature>
<proteinExistence type="inferred from homology"/>
<dbReference type="PROSITE" id="PS00141">
    <property type="entry name" value="ASP_PROTEASE"/>
    <property type="match status" value="1"/>
</dbReference>
<keyword evidence="2 9" id="KW-0645">Protease</keyword>
<sequence>MGRKLVLVTCCLWTVTFTSLLLPSASASAGLSRISLKKQRLDLHGLMGARLAVISGQEDMMVASSEGEEVMPLKNYLGAQYYGVIGIGSPPQNFTVIFDTGSSNLWVPSSKCFFSIACYFHSKYKSSRSTTYTKNGKSCEINYGSGSISGFFSQDNVKVGGLVVKDQAFIEATREGSLIFILAKFDGVLGLGFQELSMGNATPVWYNMLKQDVVGEEVFSIWLNRDPLGQEGVRYGGLSNRKPFHSSSSSGIKTVVDKEDKVVCMTCQMTVIWIQNQLRQEETKDKILDYVNELCESLPSPTGESVIDCAKIARMPDVTFTIGDKPFKLTPDQYVVKTGKDSATICMSGFTALDVPPPRGPLWILGDVFMGVYHTVFDYGNLEIGFAEAA</sequence>
<evidence type="ECO:0000313" key="13">
    <source>
        <dbReference type="EMBL" id="OMP09425.1"/>
    </source>
</evidence>
<dbReference type="SUPFAM" id="SSF50630">
    <property type="entry name" value="Acid proteases"/>
    <property type="match status" value="1"/>
</dbReference>
<dbReference type="PROSITE" id="PS51767">
    <property type="entry name" value="PEPTIDASE_A1"/>
    <property type="match status" value="1"/>
</dbReference>
<evidence type="ECO:0000256" key="1">
    <source>
        <dbReference type="ARBA" id="ARBA00007447"/>
    </source>
</evidence>
<dbReference type="Gene3D" id="1.10.225.10">
    <property type="entry name" value="Saposin-like"/>
    <property type="match status" value="1"/>
</dbReference>
<evidence type="ECO:0000256" key="3">
    <source>
        <dbReference type="ARBA" id="ARBA00022729"/>
    </source>
</evidence>
<evidence type="ECO:0000256" key="6">
    <source>
        <dbReference type="ARBA" id="ARBA00023157"/>
    </source>
</evidence>
<dbReference type="InterPro" id="IPR021109">
    <property type="entry name" value="Peptidase_aspartic_dom_sf"/>
</dbReference>
<comment type="caution">
    <text evidence="13">The sequence shown here is derived from an EMBL/GenBank/DDBJ whole genome shotgun (WGS) entry which is preliminary data.</text>
</comment>
<feature type="chain" id="PRO_5012164380" evidence="10">
    <location>
        <begin position="28"/>
        <end position="390"/>
    </location>
</feature>
<organism evidence="13 14">
    <name type="scientific">Corchorus olitorius</name>
    <dbReference type="NCBI Taxonomy" id="93759"/>
    <lineage>
        <taxon>Eukaryota</taxon>
        <taxon>Viridiplantae</taxon>
        <taxon>Streptophyta</taxon>
        <taxon>Embryophyta</taxon>
        <taxon>Tracheophyta</taxon>
        <taxon>Spermatophyta</taxon>
        <taxon>Magnoliopsida</taxon>
        <taxon>eudicotyledons</taxon>
        <taxon>Gunneridae</taxon>
        <taxon>Pentapetalae</taxon>
        <taxon>rosids</taxon>
        <taxon>malvids</taxon>
        <taxon>Malvales</taxon>
        <taxon>Malvaceae</taxon>
        <taxon>Grewioideae</taxon>
        <taxon>Apeibeae</taxon>
        <taxon>Corchorus</taxon>
    </lineage>
</organism>
<dbReference type="Pfam" id="PF05184">
    <property type="entry name" value="SapB_1"/>
    <property type="match status" value="1"/>
</dbReference>
<evidence type="ECO:0000256" key="4">
    <source>
        <dbReference type="ARBA" id="ARBA00022750"/>
    </source>
</evidence>
<dbReference type="FunFam" id="2.40.70.10:FF:000009">
    <property type="entry name" value="Aspartic proteinase A1"/>
    <property type="match status" value="1"/>
</dbReference>
<evidence type="ECO:0000259" key="11">
    <source>
        <dbReference type="PROSITE" id="PS50015"/>
    </source>
</evidence>
<evidence type="ECO:0000256" key="2">
    <source>
        <dbReference type="ARBA" id="ARBA00022670"/>
    </source>
</evidence>
<keyword evidence="3 10" id="KW-0732">Signal</keyword>
<feature type="disulfide bond" evidence="8">
    <location>
        <begin position="112"/>
        <end position="118"/>
    </location>
</feature>